<dbReference type="GO" id="GO:0003677">
    <property type="term" value="F:DNA binding"/>
    <property type="evidence" value="ECO:0007669"/>
    <property type="project" value="InterPro"/>
</dbReference>
<protein>
    <recommendedName>
        <fullName evidence="7">Xylanolytic transcriptional activator regulatory domain-containing protein</fullName>
    </recommendedName>
</protein>
<dbReference type="InterPro" id="IPR007219">
    <property type="entry name" value="XnlR_reg_dom"/>
</dbReference>
<dbReference type="AlphaFoldDB" id="A0A166U264"/>
<accession>A0A166U264</accession>
<dbReference type="InterPro" id="IPR050815">
    <property type="entry name" value="TF_fung"/>
</dbReference>
<keyword evidence="3" id="KW-0805">Transcription regulation</keyword>
<feature type="compositionally biased region" description="Low complexity" evidence="6">
    <location>
        <begin position="139"/>
        <end position="150"/>
    </location>
</feature>
<evidence type="ECO:0000256" key="5">
    <source>
        <dbReference type="ARBA" id="ARBA00023242"/>
    </source>
</evidence>
<gene>
    <name evidence="8" type="ORF">FIBSPDRAFT_916909</name>
</gene>
<comment type="subcellular location">
    <subcellularLocation>
        <location evidence="1">Nucleus</location>
    </subcellularLocation>
</comment>
<evidence type="ECO:0000313" key="9">
    <source>
        <dbReference type="Proteomes" id="UP000076532"/>
    </source>
</evidence>
<evidence type="ECO:0000259" key="7">
    <source>
        <dbReference type="SMART" id="SM00906"/>
    </source>
</evidence>
<dbReference type="CDD" id="cd12148">
    <property type="entry name" value="fungal_TF_MHR"/>
    <property type="match status" value="1"/>
</dbReference>
<name>A0A166U264_9AGAM</name>
<sequence length="766" mass="84740">MPKDITKSISKDGSGGPLVVLKRNQAREVTLPICPTPRPANSTCTVSQRRVTNVRIALSSDANRPCSTCVRSHAHAVTHAPSGTQMPSAPECTFDEVAESAPVVPEGPKTRYEKLENRINELEALLQQQREQSSDPRASTSPLSPSGSSPHQDLGFLGQPNTASLIDNPNYSSRDQGSIDFGHLSQIASSSSGGHLNFASNQVSEGHSPMAIITDPLVDQSFSYVHEVRSDSSTEAAHSTSAGMEMVWPNWPPNVPEPELLRHLVELFFGYHPHATRLFHAPTFLASLSYPPSHPKFPIPPVLHAICSISTLYTSAVSSPPLPNYSEVRPNEIFRQRNRARETRADSFAEQQARFAKISIDKHLYLGDNLVPVLQANIILTWYYLCHAKYILFHLIFQAILSNNYVPKVFIGSGHSMRMLVPLGLNNCPPFHSIGKGLRGVSIIPPARTVVEDEMRRNVFWLAYTTDRTSSITNGWAHAIDDADVAQLLPVRGDHFINGDLVAPHDRQWAHTKDVHLIHPEDQIDSFSLYIKATTLLSRAKNFNLRFRSRHYAGDPACGTDTFGEIVDPRSTQAFKDLDSLVLAFRSSFPLNLKNPIIDSVVDPHLYCALLYPCLCTIILHDPHADVRRSGCISALKILTAARSILDLIYAVWSTSYDITLMDLSCTFCWLMAGRVLVRFLKAAQEADSQDQVLTLQTEVEFVQLAIGKVGERVPIAYMHAKMLRDYLSETCSPSQSAAQAFSPVSIVEHGQTFGQSFKKGPVASW</sequence>
<evidence type="ECO:0000256" key="6">
    <source>
        <dbReference type="SAM" id="MobiDB-lite"/>
    </source>
</evidence>
<evidence type="ECO:0000256" key="2">
    <source>
        <dbReference type="ARBA" id="ARBA00022723"/>
    </source>
</evidence>
<dbReference type="SMART" id="SM00906">
    <property type="entry name" value="Fungal_trans"/>
    <property type="match status" value="1"/>
</dbReference>
<evidence type="ECO:0000256" key="4">
    <source>
        <dbReference type="ARBA" id="ARBA00023163"/>
    </source>
</evidence>
<feature type="compositionally biased region" description="Polar residues" evidence="6">
    <location>
        <begin position="159"/>
        <end position="176"/>
    </location>
</feature>
<proteinExistence type="predicted"/>
<dbReference type="GO" id="GO:0008270">
    <property type="term" value="F:zinc ion binding"/>
    <property type="evidence" value="ECO:0007669"/>
    <property type="project" value="InterPro"/>
</dbReference>
<dbReference type="PANTHER" id="PTHR47338">
    <property type="entry name" value="ZN(II)2CYS6 TRANSCRIPTION FACTOR (EUROFUNG)-RELATED"/>
    <property type="match status" value="1"/>
</dbReference>
<keyword evidence="9" id="KW-1185">Reference proteome</keyword>
<keyword evidence="5" id="KW-0539">Nucleus</keyword>
<keyword evidence="4" id="KW-0804">Transcription</keyword>
<dbReference type="GO" id="GO:0006351">
    <property type="term" value="P:DNA-templated transcription"/>
    <property type="evidence" value="ECO:0007669"/>
    <property type="project" value="InterPro"/>
</dbReference>
<dbReference type="OrthoDB" id="39175at2759"/>
<dbReference type="Pfam" id="PF04082">
    <property type="entry name" value="Fungal_trans"/>
    <property type="match status" value="1"/>
</dbReference>
<dbReference type="EMBL" id="KV417490">
    <property type="protein sequence ID" value="KZP31235.1"/>
    <property type="molecule type" value="Genomic_DNA"/>
</dbReference>
<dbReference type="Proteomes" id="UP000076532">
    <property type="component" value="Unassembled WGS sequence"/>
</dbReference>
<dbReference type="PANTHER" id="PTHR47338:SF29">
    <property type="entry name" value="ZN(2)-C6 FUNGAL-TYPE DOMAIN-CONTAINING PROTEIN"/>
    <property type="match status" value="1"/>
</dbReference>
<evidence type="ECO:0000256" key="3">
    <source>
        <dbReference type="ARBA" id="ARBA00023015"/>
    </source>
</evidence>
<reference evidence="8 9" key="1">
    <citation type="journal article" date="2016" name="Mol. Biol. Evol.">
        <title>Comparative Genomics of Early-Diverging Mushroom-Forming Fungi Provides Insights into the Origins of Lignocellulose Decay Capabilities.</title>
        <authorList>
            <person name="Nagy L.G."/>
            <person name="Riley R."/>
            <person name="Tritt A."/>
            <person name="Adam C."/>
            <person name="Daum C."/>
            <person name="Floudas D."/>
            <person name="Sun H."/>
            <person name="Yadav J.S."/>
            <person name="Pangilinan J."/>
            <person name="Larsson K.H."/>
            <person name="Matsuura K."/>
            <person name="Barry K."/>
            <person name="Labutti K."/>
            <person name="Kuo R."/>
            <person name="Ohm R.A."/>
            <person name="Bhattacharya S.S."/>
            <person name="Shirouzu T."/>
            <person name="Yoshinaga Y."/>
            <person name="Martin F.M."/>
            <person name="Grigoriev I.V."/>
            <person name="Hibbett D.S."/>
        </authorList>
    </citation>
    <scope>NUCLEOTIDE SEQUENCE [LARGE SCALE GENOMIC DNA]</scope>
    <source>
        <strain evidence="8 9">CBS 109695</strain>
    </source>
</reference>
<evidence type="ECO:0000313" key="8">
    <source>
        <dbReference type="EMBL" id="KZP31235.1"/>
    </source>
</evidence>
<feature type="domain" description="Xylanolytic transcriptional activator regulatory" evidence="7">
    <location>
        <begin position="409"/>
        <end position="496"/>
    </location>
</feature>
<dbReference type="GO" id="GO:0005634">
    <property type="term" value="C:nucleus"/>
    <property type="evidence" value="ECO:0007669"/>
    <property type="project" value="UniProtKB-SubCell"/>
</dbReference>
<keyword evidence="2" id="KW-0479">Metal-binding</keyword>
<feature type="region of interest" description="Disordered" evidence="6">
    <location>
        <begin position="127"/>
        <end position="178"/>
    </location>
</feature>
<evidence type="ECO:0000256" key="1">
    <source>
        <dbReference type="ARBA" id="ARBA00004123"/>
    </source>
</evidence>
<dbReference type="STRING" id="436010.A0A166U264"/>
<dbReference type="GO" id="GO:0000981">
    <property type="term" value="F:DNA-binding transcription factor activity, RNA polymerase II-specific"/>
    <property type="evidence" value="ECO:0007669"/>
    <property type="project" value="InterPro"/>
</dbReference>
<organism evidence="8 9">
    <name type="scientific">Athelia psychrophila</name>
    <dbReference type="NCBI Taxonomy" id="1759441"/>
    <lineage>
        <taxon>Eukaryota</taxon>
        <taxon>Fungi</taxon>
        <taxon>Dikarya</taxon>
        <taxon>Basidiomycota</taxon>
        <taxon>Agaricomycotina</taxon>
        <taxon>Agaricomycetes</taxon>
        <taxon>Agaricomycetidae</taxon>
        <taxon>Atheliales</taxon>
        <taxon>Atheliaceae</taxon>
        <taxon>Athelia</taxon>
    </lineage>
</organism>